<evidence type="ECO:0000256" key="8">
    <source>
        <dbReference type="ARBA" id="ARBA00023012"/>
    </source>
</evidence>
<evidence type="ECO:0000313" key="11">
    <source>
        <dbReference type="Proteomes" id="UP000253919"/>
    </source>
</evidence>
<evidence type="ECO:0000256" key="2">
    <source>
        <dbReference type="ARBA" id="ARBA00012438"/>
    </source>
</evidence>
<evidence type="ECO:0000256" key="4">
    <source>
        <dbReference type="ARBA" id="ARBA00022679"/>
    </source>
</evidence>
<accession>A0A369QK15</accession>
<reference evidence="10 11" key="1">
    <citation type="submission" date="2018-04" db="EMBL/GenBank/DDBJ databases">
        <title>Adhaeribacter sp. HMF7616 genome sequencing and assembly.</title>
        <authorList>
            <person name="Kang H."/>
            <person name="Kang J."/>
            <person name="Cha I."/>
            <person name="Kim H."/>
            <person name="Joh K."/>
        </authorList>
    </citation>
    <scope>NUCLEOTIDE SEQUENCE [LARGE SCALE GENOMIC DNA]</scope>
    <source>
        <strain evidence="10 11">HMF7616</strain>
    </source>
</reference>
<dbReference type="EC" id="2.7.13.3" evidence="2"/>
<feature type="domain" description="Signal transduction histidine kinase subgroup 3 dimerisation and phosphoacceptor" evidence="9">
    <location>
        <begin position="85"/>
        <end position="148"/>
    </location>
</feature>
<name>A0A369QK15_9BACT</name>
<evidence type="ECO:0000256" key="1">
    <source>
        <dbReference type="ARBA" id="ARBA00000085"/>
    </source>
</evidence>
<dbReference type="Gene3D" id="1.20.5.1930">
    <property type="match status" value="1"/>
</dbReference>
<keyword evidence="7" id="KW-0067">ATP-binding</keyword>
<keyword evidence="11" id="KW-1185">Reference proteome</keyword>
<sequence>MRELLTTRYKTMPAAIFFSCLPQASSNWSTYQPKFIPPNKFLSWQSGPAASSQAATAKVDSPTHETPAIPGNSLAQELLQAQEQERACLAQELHDKLGQSLILLKNQVLKIKTHPPEKSDTWAQLNTLAEIVTDSLQQVRTMSYALRPFELNLLGLTQAVRGLVDAIAPTVSWPLVVDLPPLDQLFPKEREIYIYRIMQECWQLIQSQTEVARVRLQAYTRPTTVIWEIHVSGPATFFSFLATEFLKNFALCRLQEYLNLVEGRLTFIATTPRTTIMQINVPLSSDNPNHEKT</sequence>
<dbReference type="InterPro" id="IPR011712">
    <property type="entry name" value="Sig_transdc_His_kin_sub3_dim/P"/>
</dbReference>
<gene>
    <name evidence="10" type="ORF">AHMF7616_02161</name>
</gene>
<organism evidence="10 11">
    <name type="scientific">Adhaeribacter pallidiroseus</name>
    <dbReference type="NCBI Taxonomy" id="2072847"/>
    <lineage>
        <taxon>Bacteria</taxon>
        <taxon>Pseudomonadati</taxon>
        <taxon>Bacteroidota</taxon>
        <taxon>Cytophagia</taxon>
        <taxon>Cytophagales</taxon>
        <taxon>Hymenobacteraceae</taxon>
        <taxon>Adhaeribacter</taxon>
    </lineage>
</organism>
<dbReference type="PANTHER" id="PTHR24421">
    <property type="entry name" value="NITRATE/NITRITE SENSOR PROTEIN NARX-RELATED"/>
    <property type="match status" value="1"/>
</dbReference>
<evidence type="ECO:0000256" key="6">
    <source>
        <dbReference type="ARBA" id="ARBA00022777"/>
    </source>
</evidence>
<dbReference type="GO" id="GO:0005524">
    <property type="term" value="F:ATP binding"/>
    <property type="evidence" value="ECO:0007669"/>
    <property type="project" value="UniProtKB-KW"/>
</dbReference>
<evidence type="ECO:0000256" key="3">
    <source>
        <dbReference type="ARBA" id="ARBA00022553"/>
    </source>
</evidence>
<dbReference type="GO" id="GO:0046983">
    <property type="term" value="F:protein dimerization activity"/>
    <property type="evidence" value="ECO:0007669"/>
    <property type="project" value="InterPro"/>
</dbReference>
<dbReference type="GO" id="GO:0000155">
    <property type="term" value="F:phosphorelay sensor kinase activity"/>
    <property type="evidence" value="ECO:0007669"/>
    <property type="project" value="InterPro"/>
</dbReference>
<keyword evidence="8" id="KW-0902">Two-component regulatory system</keyword>
<keyword evidence="4 10" id="KW-0808">Transferase</keyword>
<dbReference type="Pfam" id="PF07730">
    <property type="entry name" value="HisKA_3"/>
    <property type="match status" value="1"/>
</dbReference>
<dbReference type="PANTHER" id="PTHR24421:SF10">
    <property type="entry name" value="NITRATE_NITRITE SENSOR PROTEIN NARQ"/>
    <property type="match status" value="1"/>
</dbReference>
<proteinExistence type="predicted"/>
<protein>
    <recommendedName>
        <fullName evidence="2">histidine kinase</fullName>
        <ecNumber evidence="2">2.7.13.3</ecNumber>
    </recommendedName>
</protein>
<evidence type="ECO:0000313" key="10">
    <source>
        <dbReference type="EMBL" id="RDC63556.1"/>
    </source>
</evidence>
<evidence type="ECO:0000256" key="5">
    <source>
        <dbReference type="ARBA" id="ARBA00022741"/>
    </source>
</evidence>
<keyword evidence="5" id="KW-0547">Nucleotide-binding</keyword>
<evidence type="ECO:0000259" key="9">
    <source>
        <dbReference type="Pfam" id="PF07730"/>
    </source>
</evidence>
<dbReference type="Proteomes" id="UP000253919">
    <property type="component" value="Unassembled WGS sequence"/>
</dbReference>
<dbReference type="AlphaFoldDB" id="A0A369QK15"/>
<dbReference type="GO" id="GO:0016020">
    <property type="term" value="C:membrane"/>
    <property type="evidence" value="ECO:0007669"/>
    <property type="project" value="InterPro"/>
</dbReference>
<keyword evidence="6 10" id="KW-0418">Kinase</keyword>
<keyword evidence="3" id="KW-0597">Phosphoprotein</keyword>
<dbReference type="EMBL" id="QASA01000001">
    <property type="protein sequence ID" value="RDC63556.1"/>
    <property type="molecule type" value="Genomic_DNA"/>
</dbReference>
<comment type="caution">
    <text evidence="10">The sequence shown here is derived from an EMBL/GenBank/DDBJ whole genome shotgun (WGS) entry which is preliminary data.</text>
</comment>
<evidence type="ECO:0000256" key="7">
    <source>
        <dbReference type="ARBA" id="ARBA00022840"/>
    </source>
</evidence>
<dbReference type="InterPro" id="IPR050482">
    <property type="entry name" value="Sensor_HK_TwoCompSys"/>
</dbReference>
<comment type="catalytic activity">
    <reaction evidence="1">
        <text>ATP + protein L-histidine = ADP + protein N-phospho-L-histidine.</text>
        <dbReference type="EC" id="2.7.13.3"/>
    </reaction>
</comment>